<evidence type="ECO:0000313" key="4">
    <source>
        <dbReference type="Proteomes" id="UP000270299"/>
    </source>
</evidence>
<feature type="chain" id="PRO_5018095339" evidence="2">
    <location>
        <begin position="31"/>
        <end position="204"/>
    </location>
</feature>
<evidence type="ECO:0000256" key="2">
    <source>
        <dbReference type="SAM" id="SignalP"/>
    </source>
</evidence>
<keyword evidence="3" id="KW-0547">Nucleotide-binding</keyword>
<accession>A0A3L7A3C0</accession>
<sequence length="204" mass="21237">MASTFAPSRPLAVLAAAALGVVLFSGCTPADEPQPSNEPSASASATPEPSVTPSVEPSEAAVMSQPLDITCDELITLDDMYAFNPNVSAVADAAPKKDSKAGVIAGMNGLTCQWINNSSSETIDIAVAKLTDNQLTALKNLAVTESKQVPTYGTPPVEGYFQVIGQEGEAQVFSGSYWVTLRAISFFEPGDAEQLAEAAIEHLS</sequence>
<dbReference type="RefSeq" id="WP_121671332.1">
    <property type="nucleotide sequence ID" value="NZ_BMXM01000002.1"/>
</dbReference>
<comment type="caution">
    <text evidence="3">The sequence shown here is derived from an EMBL/GenBank/DDBJ whole genome shotgun (WGS) entry which is preliminary data.</text>
</comment>
<name>A0A3L7A3C0_9MICO</name>
<feature type="compositionally biased region" description="Low complexity" evidence="1">
    <location>
        <begin position="33"/>
        <end position="59"/>
    </location>
</feature>
<feature type="region of interest" description="Disordered" evidence="1">
    <location>
        <begin position="30"/>
        <end position="61"/>
    </location>
</feature>
<reference evidence="3 4" key="1">
    <citation type="submission" date="2018-10" db="EMBL/GenBank/DDBJ databases">
        <authorList>
            <person name="Li J."/>
        </authorList>
    </citation>
    <scope>NUCLEOTIDE SEQUENCE [LARGE SCALE GENOMIC DNA]</scope>
    <source>
        <strain evidence="3 4">CCTCC AB209002</strain>
    </source>
</reference>
<dbReference type="AlphaFoldDB" id="A0A3L7A3C0"/>
<evidence type="ECO:0000313" key="3">
    <source>
        <dbReference type="EMBL" id="RLP73782.1"/>
    </source>
</evidence>
<protein>
    <submittedName>
        <fullName evidence="3">Iron ABC transporter ATP-binding protein</fullName>
    </submittedName>
</protein>
<organism evidence="3 4">
    <name type="scientific">Mycetocola manganoxydans</name>
    <dbReference type="NCBI Taxonomy" id="699879"/>
    <lineage>
        <taxon>Bacteria</taxon>
        <taxon>Bacillati</taxon>
        <taxon>Actinomycetota</taxon>
        <taxon>Actinomycetes</taxon>
        <taxon>Micrococcales</taxon>
        <taxon>Microbacteriaceae</taxon>
        <taxon>Mycetocola</taxon>
    </lineage>
</organism>
<dbReference type="OrthoDB" id="5122815at2"/>
<dbReference type="EMBL" id="RCUV01000001">
    <property type="protein sequence ID" value="RLP73782.1"/>
    <property type="molecule type" value="Genomic_DNA"/>
</dbReference>
<dbReference type="GO" id="GO:0005524">
    <property type="term" value="F:ATP binding"/>
    <property type="evidence" value="ECO:0007669"/>
    <property type="project" value="UniProtKB-KW"/>
</dbReference>
<keyword evidence="3" id="KW-0067">ATP-binding</keyword>
<feature type="signal peptide" evidence="2">
    <location>
        <begin position="1"/>
        <end position="30"/>
    </location>
</feature>
<keyword evidence="4" id="KW-1185">Reference proteome</keyword>
<keyword evidence="2" id="KW-0732">Signal</keyword>
<dbReference type="Proteomes" id="UP000270299">
    <property type="component" value="Unassembled WGS sequence"/>
</dbReference>
<evidence type="ECO:0000256" key="1">
    <source>
        <dbReference type="SAM" id="MobiDB-lite"/>
    </source>
</evidence>
<gene>
    <name evidence="3" type="ORF">D9V29_00310</name>
</gene>
<proteinExistence type="predicted"/>